<feature type="domain" description="Fumarate reductase/succinate dehydrogenase flavoprotein-like C-terminal" evidence="4">
    <location>
        <begin position="439"/>
        <end position="553"/>
    </location>
</feature>
<dbReference type="InterPro" id="IPR037099">
    <property type="entry name" value="Fum_R/Succ_DH_flav-like_C_sf"/>
</dbReference>
<dbReference type="SUPFAM" id="SSF51905">
    <property type="entry name" value="FAD/NAD(P)-binding domain"/>
    <property type="match status" value="1"/>
</dbReference>
<reference evidence="5" key="1">
    <citation type="submission" date="2024-05" db="EMBL/GenBank/DDBJ databases">
        <title>Isolation and characterization of Sporomusa carbonis sp. nov., a carboxydotrophic hydrogenogen in the genus of Sporomusa isolated from a charcoal burning pile.</title>
        <authorList>
            <person name="Boeer T."/>
            <person name="Rosenbaum F."/>
            <person name="Eysell L."/>
            <person name="Mueller V."/>
            <person name="Daniel R."/>
            <person name="Poehlein A."/>
        </authorList>
    </citation>
    <scope>NUCLEOTIDE SEQUENCE [LARGE SCALE GENOMIC DNA]</scope>
    <source>
        <strain evidence="5">DSM 10669</strain>
    </source>
</reference>
<evidence type="ECO:0000259" key="3">
    <source>
        <dbReference type="Pfam" id="PF00890"/>
    </source>
</evidence>
<keyword evidence="2 5" id="KW-0560">Oxidoreductase</keyword>
<dbReference type="GO" id="GO:0008177">
    <property type="term" value="F:succinate dehydrogenase (quinone) activity"/>
    <property type="evidence" value="ECO:0007669"/>
    <property type="project" value="UniProtKB-EC"/>
</dbReference>
<dbReference type="PRINTS" id="PR00411">
    <property type="entry name" value="PNDRDTASEI"/>
</dbReference>
<accession>A0ABZ3IR31</accession>
<sequence length="561" mass="62581">MKRINTDVLVVGGGGAGLMAAYEATKYNVRVSIVSKGKIQRSGATIMAPGAISGVDDRWKVAEDSRDIHLTDTLKGGAWINEQDKVKMLVEQSSNLIMELERMGAIFQRNTEGDKPLLRIDGGHSYHRCPYLEDRTGREMVRAMISELRKRDVRLYEEIMIIKVVKEGQAVKGALGFDLNNFEPVIFECKSVILATGGAGMVYANTDNSTDLTGDGYALALDAGVELKDMEFVQFYPIGLLFPPSLKGMLGGLLYYSKLYNCNDERFMEKYDPERLELSTRDRVSRAIMQEVQEGRGTPRGGVYCDLTFNEPSFVAKMTPALNATYLNIGIDPEQDRFEIAPTCHFFMGGIQVDNNWKTWVDGLYGAGEVVGGMHGGNRLSQNALAEILVSGVTAGKSAAAYAKNCEIHFIDPKLGDLVNEKLLTLLSIKSGIRPSEYRAKLRNLMWEHVGVFRSENSLRIALNELEKLEDTPVQIKNQYNYLNHELLEAVENENLTLTAKCIIKAAMLRTESRGAHFRSDYPQTNNSGWLKNIIITKDRDRLTTNCIAVELKHKKPEVNA</sequence>
<dbReference type="Gene3D" id="3.50.50.60">
    <property type="entry name" value="FAD/NAD(P)-binding domain"/>
    <property type="match status" value="1"/>
</dbReference>
<keyword evidence="6" id="KW-1185">Reference proteome</keyword>
<dbReference type="SUPFAM" id="SSF46977">
    <property type="entry name" value="Succinate dehydrogenase/fumarate reductase flavoprotein C-terminal domain"/>
    <property type="match status" value="1"/>
</dbReference>
<dbReference type="EC" id="1.3.5.1" evidence="5"/>
<protein>
    <submittedName>
        <fullName evidence="5">Fumarate reductase flavoprotein subunit</fullName>
        <ecNumber evidence="5">1.3.5.1</ecNumber>
    </submittedName>
</protein>
<evidence type="ECO:0000313" key="5">
    <source>
        <dbReference type="EMBL" id="XFO67878.1"/>
    </source>
</evidence>
<evidence type="ECO:0000256" key="1">
    <source>
        <dbReference type="ARBA" id="ARBA00022630"/>
    </source>
</evidence>
<dbReference type="RefSeq" id="WP_169717597.1">
    <property type="nucleotide sequence ID" value="NZ_CP155573.1"/>
</dbReference>
<dbReference type="InterPro" id="IPR003953">
    <property type="entry name" value="FAD-dep_OxRdtase_2_FAD-bd"/>
</dbReference>
<dbReference type="Gene3D" id="1.20.58.100">
    <property type="entry name" value="Fumarate reductase/succinate dehydrogenase flavoprotein-like, C-terminal domain"/>
    <property type="match status" value="1"/>
</dbReference>
<organism evidence="5 6">
    <name type="scientific">Sporomusa silvacetica DSM 10669</name>
    <dbReference type="NCBI Taxonomy" id="1123289"/>
    <lineage>
        <taxon>Bacteria</taxon>
        <taxon>Bacillati</taxon>
        <taxon>Bacillota</taxon>
        <taxon>Negativicutes</taxon>
        <taxon>Selenomonadales</taxon>
        <taxon>Sporomusaceae</taxon>
        <taxon>Sporomusa</taxon>
    </lineage>
</organism>
<evidence type="ECO:0000313" key="6">
    <source>
        <dbReference type="Proteomes" id="UP000216752"/>
    </source>
</evidence>
<gene>
    <name evidence="5" type="primary">frdA</name>
    <name evidence="5" type="ORF">SPSIL_040970</name>
</gene>
<dbReference type="PRINTS" id="PR00368">
    <property type="entry name" value="FADPNR"/>
</dbReference>
<evidence type="ECO:0000259" key="4">
    <source>
        <dbReference type="Pfam" id="PF02910"/>
    </source>
</evidence>
<dbReference type="Proteomes" id="UP000216752">
    <property type="component" value="Chromosome"/>
</dbReference>
<evidence type="ECO:0000256" key="2">
    <source>
        <dbReference type="ARBA" id="ARBA00023002"/>
    </source>
</evidence>
<dbReference type="InterPro" id="IPR036188">
    <property type="entry name" value="FAD/NAD-bd_sf"/>
</dbReference>
<dbReference type="EMBL" id="CP155573">
    <property type="protein sequence ID" value="XFO67878.1"/>
    <property type="molecule type" value="Genomic_DNA"/>
</dbReference>
<dbReference type="PIRSF" id="PIRSF000171">
    <property type="entry name" value="SDHA_APRA_LASPO"/>
    <property type="match status" value="1"/>
</dbReference>
<dbReference type="Pfam" id="PF02910">
    <property type="entry name" value="Succ_DH_flav_C"/>
    <property type="match status" value="1"/>
</dbReference>
<dbReference type="Gene3D" id="3.90.700.10">
    <property type="entry name" value="Succinate dehydrogenase/fumarate reductase flavoprotein, catalytic domain"/>
    <property type="match status" value="1"/>
</dbReference>
<name>A0ABZ3IR31_9FIRM</name>
<keyword evidence="1" id="KW-0285">Flavoprotein</keyword>
<proteinExistence type="predicted"/>
<dbReference type="InterPro" id="IPR027477">
    <property type="entry name" value="Succ_DH/fumarate_Rdtase_cat_sf"/>
</dbReference>
<feature type="domain" description="FAD-dependent oxidoreductase 2 FAD-binding" evidence="3">
    <location>
        <begin position="7"/>
        <end position="385"/>
    </location>
</feature>
<dbReference type="InterPro" id="IPR015939">
    <property type="entry name" value="Fum_Rdtase/Succ_DH_flav-like_C"/>
</dbReference>
<dbReference type="PANTHER" id="PTHR11632">
    <property type="entry name" value="SUCCINATE DEHYDROGENASE 2 FLAVOPROTEIN SUBUNIT"/>
    <property type="match status" value="1"/>
</dbReference>
<dbReference type="SUPFAM" id="SSF56425">
    <property type="entry name" value="Succinate dehydrogenase/fumarate reductase flavoprotein, catalytic domain"/>
    <property type="match status" value="1"/>
</dbReference>
<dbReference type="PANTHER" id="PTHR11632:SF51">
    <property type="entry name" value="SUCCINATE DEHYDROGENASE [UBIQUINONE] FLAVOPROTEIN SUBUNIT, MITOCHONDRIAL"/>
    <property type="match status" value="1"/>
</dbReference>
<dbReference type="InterPro" id="IPR030664">
    <property type="entry name" value="SdhA/FrdA/AprA"/>
</dbReference>
<dbReference type="Pfam" id="PF00890">
    <property type="entry name" value="FAD_binding_2"/>
    <property type="match status" value="1"/>
</dbReference>